<sequence>MSKMESPSGDNEATLQAEIEKLTLEKSTIENRFRKIYEKLRELKDSTTSSRASTDDQYEVALENICDIELSNPNELNPASQKPEAVAEEAASVSPTLLEKLQLDSSPLEEGAENSLSRQDIKTLLEEIRKIPAPVFEQKVEILTEQDLFRENALRRRISHRRHAKEKSYALGRGMKSTDYPNALLAPSITIPSTSIAVPTFDEVLRELGILKGNESHQDNDRLYFTDMRVITGQQLKALVVKRAQIVVAQKCAGKVDRSSQTYVTQAGKQRQQGCAN</sequence>
<accession>A0A6V7LXT4</accession>
<dbReference type="AlphaFoldDB" id="A0A6V7LXT4"/>
<feature type="region of interest" description="Disordered" evidence="1">
    <location>
        <begin position="71"/>
        <end position="93"/>
    </location>
</feature>
<name>A0A6V7LXT4_9HYME</name>
<reference evidence="2" key="1">
    <citation type="submission" date="2020-07" db="EMBL/GenBank/DDBJ databases">
        <authorList>
            <person name="Ferguson B K."/>
        </authorList>
    </citation>
    <scope>NUCLEOTIDE SEQUENCE</scope>
    <source>
        <strain evidence="2">L06</strain>
    </source>
</reference>
<evidence type="ECO:0000256" key="1">
    <source>
        <dbReference type="SAM" id="MobiDB-lite"/>
    </source>
</evidence>
<gene>
    <name evidence="2" type="ORF">BBRV_LOCUS117817</name>
</gene>
<protein>
    <submittedName>
        <fullName evidence="2">Uncharacterized protein</fullName>
    </submittedName>
</protein>
<organism evidence="2">
    <name type="scientific">Bracon brevicornis</name>
    <dbReference type="NCBI Taxonomy" id="1563983"/>
    <lineage>
        <taxon>Eukaryota</taxon>
        <taxon>Metazoa</taxon>
        <taxon>Ecdysozoa</taxon>
        <taxon>Arthropoda</taxon>
        <taxon>Hexapoda</taxon>
        <taxon>Insecta</taxon>
        <taxon>Pterygota</taxon>
        <taxon>Neoptera</taxon>
        <taxon>Endopterygota</taxon>
        <taxon>Hymenoptera</taxon>
        <taxon>Apocrita</taxon>
        <taxon>Ichneumonoidea</taxon>
        <taxon>Braconidae</taxon>
        <taxon>Braconinae</taxon>
        <taxon>Bracon</taxon>
    </lineage>
</organism>
<dbReference type="EMBL" id="CADCXW020000345">
    <property type="protein sequence ID" value="CAD1580734.1"/>
    <property type="molecule type" value="Genomic_DNA"/>
</dbReference>
<feature type="compositionally biased region" description="Polar residues" evidence="1">
    <location>
        <begin position="71"/>
        <end position="80"/>
    </location>
</feature>
<proteinExistence type="predicted"/>
<evidence type="ECO:0000313" key="2">
    <source>
        <dbReference type="EMBL" id="CAD1580734.1"/>
    </source>
</evidence>